<dbReference type="EMBL" id="JAIHNG010000115">
    <property type="protein sequence ID" value="KAI5958931.1"/>
    <property type="molecule type" value="Genomic_DNA"/>
</dbReference>
<feature type="region of interest" description="Disordered" evidence="1">
    <location>
        <begin position="1"/>
        <end position="41"/>
    </location>
</feature>
<evidence type="ECO:0000313" key="2">
    <source>
        <dbReference type="EMBL" id="KAI5958931.1"/>
    </source>
</evidence>
<sequence length="287" mass="32543">MTPNDHNRQDRKRKRTHRIPRPASNSSNSVPPSSASSSYIPSQSQTLELCLTNKSLKREVVKSSVDDTKLIHFLSKLNPREVISVNENQSHVTLIISSFETNLLQIPAIKHTLVEKFQIDDVLATEGPPGSIDVLVTVYGKMVDVAKAVNYLIFLLNANINNLQKDVFTLKSSTYKAHLLLRNCEDQQNVKYIDTAQSFTYDYNRNIHDVFVQGDLTSLFNFVLHCLEKKWNIDPSAVQLKPMFGIHLDPALKVKPKINEDIKSKAQSNLLSYLYSKQVSEAIYNQT</sequence>
<name>A0AAD5BFV8_9ASCO</name>
<keyword evidence="3" id="KW-1185">Reference proteome</keyword>
<feature type="compositionally biased region" description="Low complexity" evidence="1">
    <location>
        <begin position="21"/>
        <end position="41"/>
    </location>
</feature>
<gene>
    <name evidence="2" type="ORF">KGF57_002365</name>
</gene>
<organism evidence="2 3">
    <name type="scientific">Candida theae</name>
    <dbReference type="NCBI Taxonomy" id="1198502"/>
    <lineage>
        <taxon>Eukaryota</taxon>
        <taxon>Fungi</taxon>
        <taxon>Dikarya</taxon>
        <taxon>Ascomycota</taxon>
        <taxon>Saccharomycotina</taxon>
        <taxon>Pichiomycetes</taxon>
        <taxon>Debaryomycetaceae</taxon>
        <taxon>Candida/Lodderomyces clade</taxon>
        <taxon>Candida</taxon>
    </lineage>
</organism>
<proteinExistence type="predicted"/>
<protein>
    <submittedName>
        <fullName evidence="2">Uncharacterized protein</fullName>
    </submittedName>
</protein>
<dbReference type="RefSeq" id="XP_051609274.1">
    <property type="nucleotide sequence ID" value="XM_051751670.1"/>
</dbReference>
<dbReference type="GeneID" id="76150424"/>
<reference evidence="2 3" key="1">
    <citation type="journal article" date="2022" name="DNA Res.">
        <title>Genome analysis of five recently described species of the CUG-Ser clade uncovers Candida theae as a new hybrid lineage with pathogenic potential in the Candida parapsilosis species complex.</title>
        <authorList>
            <person name="Mixao V."/>
            <person name="Del Olmo V."/>
            <person name="Hegedusova E."/>
            <person name="Saus E."/>
            <person name="Pryszcz L."/>
            <person name="Cillingova A."/>
            <person name="Nosek J."/>
            <person name="Gabaldon T."/>
        </authorList>
    </citation>
    <scope>NUCLEOTIDE SEQUENCE [LARGE SCALE GENOMIC DNA]</scope>
    <source>
        <strain evidence="2 3">CBS 12239</strain>
    </source>
</reference>
<dbReference type="AlphaFoldDB" id="A0AAD5BFV8"/>
<dbReference type="Proteomes" id="UP001204833">
    <property type="component" value="Unassembled WGS sequence"/>
</dbReference>
<feature type="compositionally biased region" description="Basic residues" evidence="1">
    <location>
        <begin position="9"/>
        <end position="20"/>
    </location>
</feature>
<evidence type="ECO:0000313" key="3">
    <source>
        <dbReference type="Proteomes" id="UP001204833"/>
    </source>
</evidence>
<evidence type="ECO:0000256" key="1">
    <source>
        <dbReference type="SAM" id="MobiDB-lite"/>
    </source>
</evidence>
<accession>A0AAD5BFV8</accession>
<comment type="caution">
    <text evidence="2">The sequence shown here is derived from an EMBL/GenBank/DDBJ whole genome shotgun (WGS) entry which is preliminary data.</text>
</comment>